<dbReference type="AlphaFoldDB" id="A0A8D0L9J5"/>
<dbReference type="Proteomes" id="UP000694392">
    <property type="component" value="Unplaced"/>
</dbReference>
<reference evidence="3" key="2">
    <citation type="submission" date="2025-09" db="UniProtKB">
        <authorList>
            <consortium name="Ensembl"/>
        </authorList>
    </citation>
    <scope>IDENTIFICATION</scope>
</reference>
<organism evidence="3 4">
    <name type="scientific">Sphenodon punctatus</name>
    <name type="common">Tuatara</name>
    <name type="synonym">Hatteria punctata</name>
    <dbReference type="NCBI Taxonomy" id="8508"/>
    <lineage>
        <taxon>Eukaryota</taxon>
        <taxon>Metazoa</taxon>
        <taxon>Chordata</taxon>
        <taxon>Craniata</taxon>
        <taxon>Vertebrata</taxon>
        <taxon>Euteleostomi</taxon>
        <taxon>Lepidosauria</taxon>
        <taxon>Sphenodontia</taxon>
        <taxon>Sphenodontidae</taxon>
        <taxon>Sphenodon</taxon>
    </lineage>
</organism>
<feature type="domain" description="BRCA2 TR2" evidence="2">
    <location>
        <begin position="78"/>
        <end position="152"/>
    </location>
</feature>
<evidence type="ECO:0000313" key="3">
    <source>
        <dbReference type="Ensembl" id="ENSSPUP00000018710.1"/>
    </source>
</evidence>
<name>A0A8D0L9J5_SPHPU</name>
<protein>
    <recommendedName>
        <fullName evidence="2">BRCA2 TR2 domain-containing protein</fullName>
    </recommendedName>
</protein>
<keyword evidence="4" id="KW-1185">Reference proteome</keyword>
<evidence type="ECO:0000259" key="2">
    <source>
        <dbReference type="Pfam" id="PF22687"/>
    </source>
</evidence>
<sequence>MNLLQTKDPQVFNLPKECGLPPFSPVWKSGFGSGNKCLNATPTSEIKYRSPLSTSKLDLKSSVPPGSTKITPHAIYAEETPKNCKKRKAMTLLGQIPSPPPVIPVSTFVPPSLKKAFQPPRSLGNQCDKSLKRTNCNSVQMTPLKRINEEFHENDLVADEELAMINTQMLLHNLPEEKKIDSVDETSSVISSNPPDPLLLENNSFQSVTRAKRSQDSSTEAGASEENVAETDSYLAAQKNLQRQKKTKRY</sequence>
<accession>A0A8D0L9J5</accession>
<dbReference type="Pfam" id="PF22687">
    <property type="entry name" value="BRCA2_TR2"/>
    <property type="match status" value="1"/>
</dbReference>
<evidence type="ECO:0000313" key="4">
    <source>
        <dbReference type="Proteomes" id="UP000694392"/>
    </source>
</evidence>
<proteinExistence type="predicted"/>
<dbReference type="Ensembl" id="ENSSPUT00000019930.1">
    <property type="protein sequence ID" value="ENSSPUP00000018710.1"/>
    <property type="gene ID" value="ENSSPUG00000014418.1"/>
</dbReference>
<dbReference type="GeneTree" id="ENSGT00390000003602"/>
<evidence type="ECO:0000256" key="1">
    <source>
        <dbReference type="SAM" id="MobiDB-lite"/>
    </source>
</evidence>
<feature type="region of interest" description="Disordered" evidence="1">
    <location>
        <begin position="181"/>
        <end position="250"/>
    </location>
</feature>
<reference evidence="3" key="1">
    <citation type="submission" date="2025-08" db="UniProtKB">
        <authorList>
            <consortium name="Ensembl"/>
        </authorList>
    </citation>
    <scope>IDENTIFICATION</scope>
</reference>
<dbReference type="InterPro" id="IPR055077">
    <property type="entry name" value="BRCA2_TR2"/>
</dbReference>